<evidence type="ECO:0000313" key="1">
    <source>
        <dbReference type="EMBL" id="OGC34837.1"/>
    </source>
</evidence>
<dbReference type="AlphaFoldDB" id="A0A1F4TQC0"/>
<accession>A0A1F4TQC0</accession>
<dbReference type="Pfam" id="PF13711">
    <property type="entry name" value="DUF4160"/>
    <property type="match status" value="1"/>
</dbReference>
<gene>
    <name evidence="1" type="ORF">A2462_05485</name>
</gene>
<dbReference type="EMBL" id="MEUI01000012">
    <property type="protein sequence ID" value="OGC34837.1"/>
    <property type="molecule type" value="Genomic_DNA"/>
</dbReference>
<evidence type="ECO:0000313" key="2">
    <source>
        <dbReference type="Proteomes" id="UP000177309"/>
    </source>
</evidence>
<dbReference type="Proteomes" id="UP000177309">
    <property type="component" value="Unassembled WGS sequence"/>
</dbReference>
<organism evidence="1 2">
    <name type="scientific">candidate division WOR-1 bacterium RIFOXYC2_FULL_41_25</name>
    <dbReference type="NCBI Taxonomy" id="1802586"/>
    <lineage>
        <taxon>Bacteria</taxon>
        <taxon>Bacillati</taxon>
        <taxon>Saganbacteria</taxon>
    </lineage>
</organism>
<protein>
    <recommendedName>
        <fullName evidence="3">DUF4160 domain-containing protein</fullName>
    </recommendedName>
</protein>
<comment type="caution">
    <text evidence="1">The sequence shown here is derived from an EMBL/GenBank/DDBJ whole genome shotgun (WGS) entry which is preliminary data.</text>
</comment>
<dbReference type="InterPro" id="IPR025427">
    <property type="entry name" value="DUF4160"/>
</dbReference>
<name>A0A1F4TQC0_UNCSA</name>
<reference evidence="1 2" key="1">
    <citation type="journal article" date="2016" name="Nat. Commun.">
        <title>Thousands of microbial genomes shed light on interconnected biogeochemical processes in an aquifer system.</title>
        <authorList>
            <person name="Anantharaman K."/>
            <person name="Brown C.T."/>
            <person name="Hug L.A."/>
            <person name="Sharon I."/>
            <person name="Castelle C.J."/>
            <person name="Probst A.J."/>
            <person name="Thomas B.C."/>
            <person name="Singh A."/>
            <person name="Wilkins M.J."/>
            <person name="Karaoz U."/>
            <person name="Brodie E.L."/>
            <person name="Williams K.H."/>
            <person name="Hubbard S.S."/>
            <person name="Banfield J.F."/>
        </authorList>
    </citation>
    <scope>NUCLEOTIDE SEQUENCE [LARGE SCALE GENOMIC DNA]</scope>
</reference>
<proteinExistence type="predicted"/>
<sequence length="79" mass="9504">MPTVFIVEGFRFFFFSNEGGEPLHIHVELAEKYAKFWLNPIMLAKNYKFNSSDLKRIEEIIGKRKKEIEVKWNEYFNIS</sequence>
<evidence type="ECO:0008006" key="3">
    <source>
        <dbReference type="Google" id="ProtNLM"/>
    </source>
</evidence>